<keyword evidence="9" id="KW-1185">Reference proteome</keyword>
<evidence type="ECO:0000313" key="9">
    <source>
        <dbReference type="Proteomes" id="UP000197619"/>
    </source>
</evidence>
<feature type="signal peptide" evidence="6">
    <location>
        <begin position="1"/>
        <end position="22"/>
    </location>
</feature>
<dbReference type="PRINTS" id="PR00436">
    <property type="entry name" value="INTERLEUKIN8"/>
</dbReference>
<gene>
    <name evidence="8" type="primary">MDV078</name>
    <name evidence="8" type="ORF">RLOC_00000975</name>
</gene>
<evidence type="ECO:0000256" key="2">
    <source>
        <dbReference type="ARBA" id="ARBA00010665"/>
    </source>
</evidence>
<accession>A0A218UPD1</accession>
<reference evidence="8 9" key="1">
    <citation type="submission" date="2017-05" db="EMBL/GenBank/DDBJ databases">
        <title>Genome of assembly of the Bengalese finch, Lonchura striata domestica.</title>
        <authorList>
            <person name="Colquitt B.M."/>
            <person name="Brainard M.S."/>
        </authorList>
    </citation>
    <scope>NUCLEOTIDE SEQUENCE [LARGE SCALE GENOMIC DNA]</scope>
    <source>
        <strain evidence="8">White83orange57</strain>
    </source>
</reference>
<dbReference type="InterPro" id="IPR039809">
    <property type="entry name" value="Chemokine_b/g/d"/>
</dbReference>
<dbReference type="SUPFAM" id="SSF54117">
    <property type="entry name" value="Interleukin 8-like chemokines"/>
    <property type="match status" value="3"/>
</dbReference>
<feature type="domain" description="Chemokine interleukin-8-like" evidence="7">
    <location>
        <begin position="42"/>
        <end position="103"/>
    </location>
</feature>
<evidence type="ECO:0000259" key="7">
    <source>
        <dbReference type="SMART" id="SM00199"/>
    </source>
</evidence>
<evidence type="ECO:0000256" key="6">
    <source>
        <dbReference type="SAM" id="SignalP"/>
    </source>
</evidence>
<evidence type="ECO:0000313" key="8">
    <source>
        <dbReference type="EMBL" id="OWK55270.1"/>
    </source>
</evidence>
<comment type="similarity">
    <text evidence="2">Belongs to the intercrine alpha (chemokine CxC) family.</text>
</comment>
<dbReference type="SMART" id="SM00199">
    <property type="entry name" value="SCY"/>
    <property type="match status" value="3"/>
</dbReference>
<feature type="region of interest" description="Disordered" evidence="5">
    <location>
        <begin position="293"/>
        <end position="318"/>
    </location>
</feature>
<dbReference type="GO" id="GO:0006955">
    <property type="term" value="P:immune response"/>
    <property type="evidence" value="ECO:0007669"/>
    <property type="project" value="InterPro"/>
</dbReference>
<feature type="chain" id="PRO_5027680356" evidence="6">
    <location>
        <begin position="23"/>
        <end position="318"/>
    </location>
</feature>
<dbReference type="InterPro" id="IPR036048">
    <property type="entry name" value="Interleukin_8-like_sf"/>
</dbReference>
<dbReference type="PANTHER" id="PTHR12015">
    <property type="entry name" value="SMALL INDUCIBLE CYTOKINE A"/>
    <property type="match status" value="1"/>
</dbReference>
<dbReference type="PANTHER" id="PTHR12015:SF198">
    <property type="entry name" value="PLATELET BASIC PROTEIN"/>
    <property type="match status" value="1"/>
</dbReference>
<keyword evidence="6" id="KW-0732">Signal</keyword>
<organism evidence="8 9">
    <name type="scientific">Lonchura striata</name>
    <name type="common">white-rumped munia</name>
    <dbReference type="NCBI Taxonomy" id="40157"/>
    <lineage>
        <taxon>Eukaryota</taxon>
        <taxon>Metazoa</taxon>
        <taxon>Chordata</taxon>
        <taxon>Craniata</taxon>
        <taxon>Vertebrata</taxon>
        <taxon>Euteleostomi</taxon>
        <taxon>Archelosauria</taxon>
        <taxon>Archosauria</taxon>
        <taxon>Dinosauria</taxon>
        <taxon>Saurischia</taxon>
        <taxon>Theropoda</taxon>
        <taxon>Coelurosauria</taxon>
        <taxon>Aves</taxon>
        <taxon>Neognathae</taxon>
        <taxon>Neoaves</taxon>
        <taxon>Telluraves</taxon>
        <taxon>Australaves</taxon>
        <taxon>Passeriformes</taxon>
        <taxon>Passeroidea</taxon>
        <taxon>Estrildidae</taxon>
        <taxon>Estrildinae</taxon>
        <taxon>Lonchura</taxon>
    </lineage>
</organism>
<evidence type="ECO:0000256" key="1">
    <source>
        <dbReference type="ARBA" id="ARBA00004613"/>
    </source>
</evidence>
<feature type="domain" description="Chemokine interleukin-8-like" evidence="7">
    <location>
        <begin position="145"/>
        <end position="206"/>
    </location>
</feature>
<evidence type="ECO:0000256" key="3">
    <source>
        <dbReference type="ARBA" id="ARBA00022514"/>
    </source>
</evidence>
<protein>
    <submittedName>
        <fullName evidence="8">Viral interleukin-8</fullName>
    </submittedName>
</protein>
<evidence type="ECO:0000256" key="4">
    <source>
        <dbReference type="ARBA" id="ARBA00022525"/>
    </source>
</evidence>
<dbReference type="Pfam" id="PF00048">
    <property type="entry name" value="IL8"/>
    <property type="match status" value="3"/>
</dbReference>
<comment type="caution">
    <text evidence="8">The sequence shown here is derived from an EMBL/GenBank/DDBJ whole genome shotgun (WGS) entry which is preliminary data.</text>
</comment>
<dbReference type="InterPro" id="IPR001811">
    <property type="entry name" value="Chemokine_IL8-like_dom"/>
</dbReference>
<dbReference type="InterPro" id="IPR001089">
    <property type="entry name" value="Chemokine_CXC"/>
</dbReference>
<dbReference type="CDD" id="cd00273">
    <property type="entry name" value="Chemokine_CXC"/>
    <property type="match status" value="3"/>
</dbReference>
<dbReference type="FunFam" id="2.40.50.40:FF:000036">
    <property type="entry name" value="Interleukin-8"/>
    <property type="match status" value="1"/>
</dbReference>
<keyword evidence="4" id="KW-0964">Secreted</keyword>
<keyword evidence="3" id="KW-0202">Cytokine</keyword>
<dbReference type="PRINTS" id="PR00437">
    <property type="entry name" value="SMALLCYTKCXC"/>
</dbReference>
<dbReference type="GO" id="GO:0006952">
    <property type="term" value="P:defense response"/>
    <property type="evidence" value="ECO:0007669"/>
    <property type="project" value="InterPro"/>
</dbReference>
<dbReference type="Proteomes" id="UP000197619">
    <property type="component" value="Unassembled WGS sequence"/>
</dbReference>
<feature type="compositionally biased region" description="Polar residues" evidence="5">
    <location>
        <begin position="299"/>
        <end position="318"/>
    </location>
</feature>
<dbReference type="STRING" id="299123.ENSLSDP00000017102"/>
<comment type="subcellular location">
    <subcellularLocation>
        <location evidence="1">Secreted</location>
    </subcellularLocation>
</comment>
<name>A0A218UPD1_9PASE</name>
<dbReference type="GO" id="GO:0008009">
    <property type="term" value="F:chemokine activity"/>
    <property type="evidence" value="ECO:0007669"/>
    <property type="project" value="InterPro"/>
</dbReference>
<dbReference type="AlphaFoldDB" id="A0A218UPD1"/>
<proteinExistence type="inferred from homology"/>
<dbReference type="EMBL" id="MUZQ01000210">
    <property type="protein sequence ID" value="OWK55270.1"/>
    <property type="molecule type" value="Genomic_DNA"/>
</dbReference>
<dbReference type="InterPro" id="IPR033899">
    <property type="entry name" value="CXC_Chemokine_domain"/>
</dbReference>
<sequence>MGAPLLPWLLLLLLVMSHSAHAAQLVSCHLLSLSAILEVNGNLSCRCAKTTSEYISPKKYESIEIRPVGSSCRRMEIIIKLRTSGKVCVNPEAPWVKKLLKRIASTDAAAPGAGAGMAVRAALLLALLLLSQRPGDAAILEANGNLSCRCLKSTRAFIPPERYSSIEVWPVGSSCRRPEVVIKLKSLKRVCVDPDTPWMKKLLQDLPHLSTAHVINLGLILTIDVTPPGIHCRRKEVILTLKKNKRVCVTPEAPWIQLLIHKLMQRDGTKKALPRPRREAPCCWPPWRPPTPSLPLARSQESTVLNSSWDSSDTTPLP</sequence>
<dbReference type="Gene3D" id="2.40.50.40">
    <property type="match status" value="3"/>
</dbReference>
<dbReference type="GO" id="GO:0005615">
    <property type="term" value="C:extracellular space"/>
    <property type="evidence" value="ECO:0007669"/>
    <property type="project" value="UniProtKB-KW"/>
</dbReference>
<feature type="domain" description="Chemokine interleukin-8-like" evidence="7">
    <location>
        <begin position="207"/>
        <end position="263"/>
    </location>
</feature>
<evidence type="ECO:0000256" key="5">
    <source>
        <dbReference type="SAM" id="MobiDB-lite"/>
    </source>
</evidence>